<feature type="non-terminal residue" evidence="1">
    <location>
        <position position="95"/>
    </location>
</feature>
<accession>A0ACC1J6W8</accession>
<comment type="caution">
    <text evidence="1">The sequence shown here is derived from an EMBL/GenBank/DDBJ whole genome shotgun (WGS) entry which is preliminary data.</text>
</comment>
<evidence type="ECO:0000313" key="2">
    <source>
        <dbReference type="Proteomes" id="UP001150603"/>
    </source>
</evidence>
<dbReference type="Proteomes" id="UP001150603">
    <property type="component" value="Unassembled WGS sequence"/>
</dbReference>
<reference evidence="1" key="1">
    <citation type="submission" date="2022-07" db="EMBL/GenBank/DDBJ databases">
        <title>Phylogenomic reconstructions and comparative analyses of Kickxellomycotina fungi.</title>
        <authorList>
            <person name="Reynolds N.K."/>
            <person name="Stajich J.E."/>
            <person name="Barry K."/>
            <person name="Grigoriev I.V."/>
            <person name="Crous P."/>
            <person name="Smith M.E."/>
        </authorList>
    </citation>
    <scope>NUCLEOTIDE SEQUENCE</scope>
    <source>
        <strain evidence="1">NRRL 5244</strain>
    </source>
</reference>
<organism evidence="1 2">
    <name type="scientific">Linderina macrospora</name>
    <dbReference type="NCBI Taxonomy" id="4868"/>
    <lineage>
        <taxon>Eukaryota</taxon>
        <taxon>Fungi</taxon>
        <taxon>Fungi incertae sedis</taxon>
        <taxon>Zoopagomycota</taxon>
        <taxon>Kickxellomycotina</taxon>
        <taxon>Kickxellomycetes</taxon>
        <taxon>Kickxellales</taxon>
        <taxon>Kickxellaceae</taxon>
        <taxon>Linderina</taxon>
    </lineage>
</organism>
<evidence type="ECO:0000313" key="1">
    <source>
        <dbReference type="EMBL" id="KAJ1940027.1"/>
    </source>
</evidence>
<proteinExistence type="predicted"/>
<dbReference type="EMBL" id="JANBPW010002663">
    <property type="protein sequence ID" value="KAJ1940027.1"/>
    <property type="molecule type" value="Genomic_DNA"/>
</dbReference>
<keyword evidence="2" id="KW-1185">Reference proteome</keyword>
<name>A0ACC1J6W8_9FUNG</name>
<gene>
    <name evidence="1" type="ORF">FBU59_003930</name>
</gene>
<sequence>MSLIRFSDEIDDSGVEMMPATSLDHGLDSMDMSGDRRFGHTRGAKSEPFSVRLTEGATRAPVFDSYLSDESDCPFSTDEEATGVTRPTRHKAQPF</sequence>
<protein>
    <submittedName>
        <fullName evidence="1">Uncharacterized protein</fullName>
    </submittedName>
</protein>